<dbReference type="Proteomes" id="UP000694867">
    <property type="component" value="Unplaced"/>
</dbReference>
<dbReference type="RefSeq" id="XP_028966326.1">
    <property type="nucleotide sequence ID" value="XM_029110493.1"/>
</dbReference>
<reference evidence="5" key="1">
    <citation type="submission" date="2025-08" db="UniProtKB">
        <authorList>
            <consortium name="RefSeq"/>
        </authorList>
    </citation>
    <scope>IDENTIFICATION</scope>
</reference>
<protein>
    <submittedName>
        <fullName evidence="5">Carbonic anhydrase-related protein 10-like</fullName>
    </submittedName>
</protein>
<organism evidence="4 5">
    <name type="scientific">Galendromus occidentalis</name>
    <name type="common">western predatory mite</name>
    <dbReference type="NCBI Taxonomy" id="34638"/>
    <lineage>
        <taxon>Eukaryota</taxon>
        <taxon>Metazoa</taxon>
        <taxon>Ecdysozoa</taxon>
        <taxon>Arthropoda</taxon>
        <taxon>Chelicerata</taxon>
        <taxon>Arachnida</taxon>
        <taxon>Acari</taxon>
        <taxon>Parasitiformes</taxon>
        <taxon>Mesostigmata</taxon>
        <taxon>Gamasina</taxon>
        <taxon>Phytoseioidea</taxon>
        <taxon>Phytoseiidae</taxon>
        <taxon>Typhlodrominae</taxon>
        <taxon>Galendromus</taxon>
    </lineage>
</organism>
<keyword evidence="2" id="KW-0472">Membrane</keyword>
<dbReference type="Gene3D" id="3.10.200.10">
    <property type="entry name" value="Alpha carbonic anhydrase"/>
    <property type="match status" value="1"/>
</dbReference>
<dbReference type="InterPro" id="IPR036398">
    <property type="entry name" value="CA_dom_sf"/>
</dbReference>
<dbReference type="GO" id="GO:0006730">
    <property type="term" value="P:one-carbon metabolic process"/>
    <property type="evidence" value="ECO:0007669"/>
    <property type="project" value="TreeGrafter"/>
</dbReference>
<comment type="similarity">
    <text evidence="1">Belongs to the alpha-carbonic anhydrase family.</text>
</comment>
<keyword evidence="2" id="KW-0812">Transmembrane</keyword>
<keyword evidence="2" id="KW-1133">Transmembrane helix</keyword>
<sequence length="330" mass="37254">MEREASAAGQSCLLFGGKVSANAGVLFFVLVIAASWEEWWTYSGISGPEFWGVLNPEWHLCSRGRSQSPINLYPELLLFSPHLKPFRLESVKTSATMINTGHDILLQLSESASVNLTGGPLQYSYVISQIRIHHGDDSSQGSEHSIGRRFFPAEIQLLGFNSDLHRNFTEAMNARSSEGLVGLSVMLRIGNVSHPEFKAISSQLSKVVYRDQRASIERIDVSRLFPNTKEYMTYSGSLTQPSCNEGVRWIVINKALHISRLQISSLRKLMQGDILNPKASLSNNFRPLQPLNNRVVYTNIDFRHQNEERCPSMQRNMHYKTSPLHPNTMY</sequence>
<evidence type="ECO:0000256" key="2">
    <source>
        <dbReference type="SAM" id="Phobius"/>
    </source>
</evidence>
<keyword evidence="4" id="KW-1185">Reference proteome</keyword>
<dbReference type="PANTHER" id="PTHR18952:SF208">
    <property type="entry name" value="CARBONIC ANHYDRASE XA-RELATED"/>
    <property type="match status" value="1"/>
</dbReference>
<dbReference type="Pfam" id="PF00194">
    <property type="entry name" value="Carb_anhydrase"/>
    <property type="match status" value="1"/>
</dbReference>
<name>A0AAJ7SDY8_9ACAR</name>
<dbReference type="InterPro" id="IPR023561">
    <property type="entry name" value="Carbonic_anhydrase_a-class"/>
</dbReference>
<dbReference type="GO" id="GO:0004089">
    <property type="term" value="F:carbonate dehydratase activity"/>
    <property type="evidence" value="ECO:0007669"/>
    <property type="project" value="InterPro"/>
</dbReference>
<accession>A0AAJ7SDY8</accession>
<feature type="transmembrane region" description="Helical" evidence="2">
    <location>
        <begin position="12"/>
        <end position="36"/>
    </location>
</feature>
<evidence type="ECO:0000259" key="3">
    <source>
        <dbReference type="PROSITE" id="PS51144"/>
    </source>
</evidence>
<feature type="domain" description="Alpha-carbonic anhydrase" evidence="3">
    <location>
        <begin position="38"/>
        <end position="300"/>
    </location>
</feature>
<dbReference type="AlphaFoldDB" id="A0AAJ7SDY8"/>
<evidence type="ECO:0000313" key="5">
    <source>
        <dbReference type="RefSeq" id="XP_028966326.1"/>
    </source>
</evidence>
<dbReference type="PROSITE" id="PS51144">
    <property type="entry name" value="ALPHA_CA_2"/>
    <property type="match status" value="1"/>
</dbReference>
<dbReference type="InterPro" id="IPR001148">
    <property type="entry name" value="CA_dom"/>
</dbReference>
<dbReference type="GO" id="GO:0008270">
    <property type="term" value="F:zinc ion binding"/>
    <property type="evidence" value="ECO:0007669"/>
    <property type="project" value="InterPro"/>
</dbReference>
<dbReference type="SMART" id="SM01057">
    <property type="entry name" value="Carb_anhydrase"/>
    <property type="match status" value="1"/>
</dbReference>
<proteinExistence type="inferred from homology"/>
<dbReference type="GeneID" id="100902823"/>
<gene>
    <name evidence="5" type="primary">LOC100902823</name>
</gene>
<evidence type="ECO:0000313" key="4">
    <source>
        <dbReference type="Proteomes" id="UP000694867"/>
    </source>
</evidence>
<dbReference type="PANTHER" id="PTHR18952">
    <property type="entry name" value="CARBONIC ANHYDRASE"/>
    <property type="match status" value="1"/>
</dbReference>
<evidence type="ECO:0000256" key="1">
    <source>
        <dbReference type="ARBA" id="ARBA00010718"/>
    </source>
</evidence>
<dbReference type="KEGG" id="goe:100902823"/>
<dbReference type="SUPFAM" id="SSF51069">
    <property type="entry name" value="Carbonic anhydrase"/>
    <property type="match status" value="1"/>
</dbReference>